<dbReference type="AlphaFoldDB" id="A0A0U2Z5M0"/>
<dbReference type="Proteomes" id="UP000069015">
    <property type="component" value="Chromosome 1"/>
</dbReference>
<dbReference type="KEGG" id="prr:AT705_09025"/>
<dbReference type="InterPro" id="IPR036866">
    <property type="entry name" value="RibonucZ/Hydroxyglut_hydro"/>
</dbReference>
<name>A0A0U2Z5M0_9GAMM</name>
<feature type="domain" description="Metallo-beta-lactamase" evidence="1">
    <location>
        <begin position="323"/>
        <end position="511"/>
    </location>
</feature>
<dbReference type="SUPFAM" id="SSF56281">
    <property type="entry name" value="Metallo-hydrolase/oxidoreductase"/>
    <property type="match status" value="1"/>
</dbReference>
<dbReference type="SMART" id="SM00849">
    <property type="entry name" value="Lactamase_B"/>
    <property type="match status" value="1"/>
</dbReference>
<dbReference type="EMBL" id="CP013611">
    <property type="protein sequence ID" value="ALU43073.1"/>
    <property type="molecule type" value="Genomic_DNA"/>
</dbReference>
<gene>
    <name evidence="2" type="ORF">AT705_09025</name>
</gene>
<dbReference type="InterPro" id="IPR001279">
    <property type="entry name" value="Metallo-B-lactamas"/>
</dbReference>
<dbReference type="RefSeq" id="WP_058796342.1">
    <property type="nucleotide sequence ID" value="NZ_CP013611.1"/>
</dbReference>
<evidence type="ECO:0000313" key="2">
    <source>
        <dbReference type="EMBL" id="ALU43073.1"/>
    </source>
</evidence>
<reference evidence="2 3" key="1">
    <citation type="submission" date="2015-12" db="EMBL/GenBank/DDBJ databases">
        <title>Complete genome sequence of Pseudoalteromonas rubra SCSIO 6842, harboring a conjugative plasmid.</title>
        <authorList>
            <person name="Li B."/>
            <person name="Wang X."/>
        </authorList>
    </citation>
    <scope>NUCLEOTIDE SEQUENCE [LARGE SCALE GENOMIC DNA]</scope>
    <source>
        <strain evidence="2 3">SCSIO 6842</strain>
    </source>
</reference>
<sequence length="543" mass="60562">MYFDNKKRFICSSGNDFKHISQWLSTLISGMLLILKRPSMLVLCCALVTLGVCPLSHAKMREAQIIERTVEAYGGEHLLTMPGLSVNESFYHYSQGLSGHALQSPMVTYMSELQSEYHIDFAAQRKVFKQANTRRVGSHGSDTPEVTHRLFSAGKGTSIDHALQRYQPSQRIFFENATLGFDAMLDTLIVLKLASLKQTSQWLDKVYIAGIPHDVMTAPLDDDPQTTHTLYLDQDSGALSRVVTEQQGKKRFYDFMAHRKTQGILWASHVLVSTAAGPLYHSRGRTLNVGQPGEVVFQIPAAYQRAPKVKPFDVAGLTIRELAAGVYFVGQDWGYTLFVDAGDYLISAGTWQMNEQAGAWAKALSKLRDSTSLNKPVKYHIVTHHHTDHLRGLADTQAENTTLLVHPADQAAVEAELGPRVNIKPIPASYTLAAGKIRLLDVPNSHAAHNLVVYLPDSHILLTEDMFGSSFEQALHSPARWPDLDTYYRLDTLMDTLNKQGIDVSQYVSSHHGRVLTQADIDRAMAIPRTERGLLLQRLFTPK</sequence>
<evidence type="ECO:0000259" key="1">
    <source>
        <dbReference type="SMART" id="SM00849"/>
    </source>
</evidence>
<proteinExistence type="predicted"/>
<protein>
    <recommendedName>
        <fullName evidence="1">Metallo-beta-lactamase domain-containing protein</fullName>
    </recommendedName>
</protein>
<organism evidence="2 3">
    <name type="scientific">Pseudoalteromonas rubra</name>
    <dbReference type="NCBI Taxonomy" id="43658"/>
    <lineage>
        <taxon>Bacteria</taxon>
        <taxon>Pseudomonadati</taxon>
        <taxon>Pseudomonadota</taxon>
        <taxon>Gammaproteobacteria</taxon>
        <taxon>Alteromonadales</taxon>
        <taxon>Pseudoalteromonadaceae</taxon>
        <taxon>Pseudoalteromonas</taxon>
    </lineage>
</organism>
<dbReference type="Gene3D" id="3.60.15.10">
    <property type="entry name" value="Ribonuclease Z/Hydroxyacylglutathione hydrolase-like"/>
    <property type="match status" value="1"/>
</dbReference>
<accession>A0A0U2Z5M0</accession>
<evidence type="ECO:0000313" key="3">
    <source>
        <dbReference type="Proteomes" id="UP000069015"/>
    </source>
</evidence>